<dbReference type="AlphaFoldDB" id="A0A2P6TML7"/>
<keyword evidence="2" id="KW-1185">Reference proteome</keyword>
<dbReference type="Proteomes" id="UP000239899">
    <property type="component" value="Unassembled WGS sequence"/>
</dbReference>
<dbReference type="EMBL" id="LHPG02000011">
    <property type="protein sequence ID" value="PRW45572.1"/>
    <property type="molecule type" value="Genomic_DNA"/>
</dbReference>
<accession>A0A2P6TML7</accession>
<comment type="caution">
    <text evidence="1">The sequence shown here is derived from an EMBL/GenBank/DDBJ whole genome shotgun (WGS) entry which is preliminary data.</text>
</comment>
<dbReference type="OrthoDB" id="6339452at2759"/>
<evidence type="ECO:0000313" key="1">
    <source>
        <dbReference type="EMBL" id="PRW45572.1"/>
    </source>
</evidence>
<protein>
    <submittedName>
        <fullName evidence="1">REJ domain</fullName>
    </submittedName>
</protein>
<proteinExistence type="predicted"/>
<organism evidence="1 2">
    <name type="scientific">Chlorella sorokiniana</name>
    <name type="common">Freshwater green alga</name>
    <dbReference type="NCBI Taxonomy" id="3076"/>
    <lineage>
        <taxon>Eukaryota</taxon>
        <taxon>Viridiplantae</taxon>
        <taxon>Chlorophyta</taxon>
        <taxon>core chlorophytes</taxon>
        <taxon>Trebouxiophyceae</taxon>
        <taxon>Chlorellales</taxon>
        <taxon>Chlorellaceae</taxon>
        <taxon>Chlorella clade</taxon>
        <taxon>Chlorella</taxon>
    </lineage>
</organism>
<gene>
    <name evidence="1" type="ORF">C2E21_5924</name>
</gene>
<evidence type="ECO:0000313" key="2">
    <source>
        <dbReference type="Proteomes" id="UP000239899"/>
    </source>
</evidence>
<name>A0A2P6TML7_CHLSO</name>
<reference evidence="1 2" key="1">
    <citation type="journal article" date="2018" name="Plant J.">
        <title>Genome sequences of Chlorella sorokiniana UTEX 1602 and Micractinium conductrix SAG 241.80: implications to maltose excretion by a green alga.</title>
        <authorList>
            <person name="Arriola M.B."/>
            <person name="Velmurugan N."/>
            <person name="Zhang Y."/>
            <person name="Plunkett M.H."/>
            <person name="Hondzo H."/>
            <person name="Barney B.M."/>
        </authorList>
    </citation>
    <scope>NUCLEOTIDE SEQUENCE [LARGE SCALE GENOMIC DNA]</scope>
    <source>
        <strain evidence="2">UTEX 1602</strain>
    </source>
</reference>
<sequence length="331" mass="35933">MRAHVEQRAREFSTCLPRSNNPTCTNDASKGCATCAPAPNQNNCASCTNPNHVVDPATGRCGPRPNNNEPCKQDAAKGCATCAPAPNQNNCATCTNPNNVVDPATGRCGPRPNNNEPCKQDVSKGCATCAPAPNQNNCATCSNPAHIVTNGRCGPRTFTPVNGTMLSDNRGIGFNGRPITYQGRIGEMIDIVSAAPFWSLNGRLIRGSRWSSRSLGSVTWTYDNKVHVELKHGRMMVWVNGRLQRQGPVMALSSKTKCHVRSEKCHKGGWCDNRTVDITRPGISITVSQPFVRQGRKGYFGNWLEVQVTLQAEPRQQLTGYLGQTILLRAN</sequence>